<organism evidence="1 2">
    <name type="scientific">Armillaria borealis</name>
    <dbReference type="NCBI Taxonomy" id="47425"/>
    <lineage>
        <taxon>Eukaryota</taxon>
        <taxon>Fungi</taxon>
        <taxon>Dikarya</taxon>
        <taxon>Basidiomycota</taxon>
        <taxon>Agaricomycotina</taxon>
        <taxon>Agaricomycetes</taxon>
        <taxon>Agaricomycetidae</taxon>
        <taxon>Agaricales</taxon>
        <taxon>Marasmiineae</taxon>
        <taxon>Physalacriaceae</taxon>
        <taxon>Armillaria</taxon>
    </lineage>
</organism>
<keyword evidence="2" id="KW-1185">Reference proteome</keyword>
<reference evidence="1" key="1">
    <citation type="submission" date="2023-06" db="EMBL/GenBank/DDBJ databases">
        <authorList>
            <consortium name="Lawrence Berkeley National Laboratory"/>
            <person name="Ahrendt S."/>
            <person name="Sahu N."/>
            <person name="Indic B."/>
            <person name="Wong-Bajracharya J."/>
            <person name="Merenyi Z."/>
            <person name="Ke H.-M."/>
            <person name="Monk M."/>
            <person name="Kocsube S."/>
            <person name="Drula E."/>
            <person name="Lipzen A."/>
            <person name="Balint B."/>
            <person name="Henrissat B."/>
            <person name="Andreopoulos B."/>
            <person name="Martin F.M."/>
            <person name="Harder C.B."/>
            <person name="Rigling D."/>
            <person name="Ford K.L."/>
            <person name="Foster G.D."/>
            <person name="Pangilinan J."/>
            <person name="Papanicolaou A."/>
            <person name="Barry K."/>
            <person name="LaButti K."/>
            <person name="Viragh M."/>
            <person name="Koriabine M."/>
            <person name="Yan M."/>
            <person name="Riley R."/>
            <person name="Champramary S."/>
            <person name="Plett K.L."/>
            <person name="Tsai I.J."/>
            <person name="Slot J."/>
            <person name="Sipos G."/>
            <person name="Plett J."/>
            <person name="Nagy L.G."/>
            <person name="Grigoriev I.V."/>
        </authorList>
    </citation>
    <scope>NUCLEOTIDE SEQUENCE</scope>
    <source>
        <strain evidence="1">FPL87.14</strain>
    </source>
</reference>
<gene>
    <name evidence="1" type="ORF">EV421DRAFT_1850140</name>
</gene>
<name>A0AA39IXC6_9AGAR</name>
<dbReference type="Proteomes" id="UP001175226">
    <property type="component" value="Unassembled WGS sequence"/>
</dbReference>
<comment type="caution">
    <text evidence="1">The sequence shown here is derived from an EMBL/GenBank/DDBJ whole genome shotgun (WGS) entry which is preliminary data.</text>
</comment>
<proteinExistence type="predicted"/>
<evidence type="ECO:0000313" key="2">
    <source>
        <dbReference type="Proteomes" id="UP001175226"/>
    </source>
</evidence>
<protein>
    <submittedName>
        <fullName evidence="1">Uncharacterized protein</fullName>
    </submittedName>
</protein>
<sequence>MPNFSCIQVKSSIRMRKLFGFHMNVLVTSSAFVHLVRSQQVTGHNSFALIVIIQYCRQGIPYFTCPQQRKLFMMISGLGFAGDQHIVSRTG</sequence>
<accession>A0AA39IXC6</accession>
<dbReference type="AlphaFoldDB" id="A0AA39IXC6"/>
<evidence type="ECO:0000313" key="1">
    <source>
        <dbReference type="EMBL" id="KAK0432220.1"/>
    </source>
</evidence>
<dbReference type="EMBL" id="JAUEPT010000098">
    <property type="protein sequence ID" value="KAK0432220.1"/>
    <property type="molecule type" value="Genomic_DNA"/>
</dbReference>